<dbReference type="InterPro" id="IPR032071">
    <property type="entry name" value="DUF4806"/>
</dbReference>
<sequence>MMNLAFFQLYTMTEDSNINFNNIFNNSHNLTSLQPVLNNMGPLQPVTLEGMVAHFSKAIEPMFIRLTNEVTSLRHEINVLRNEVKELKKEKSLVELLMPESPFKNIDEFMDFEKKLQEDKKFLNMFGKELLTVAKTPNFTKNCWRKLLVDELAQKMCWKGTEEKKSVRSLSSAKAIRNAAISIGLSEDEYIKSTKSFFQFAKNRQESKQKYTPKTKNKN</sequence>
<name>A0ABM3UQY2_MUSDO</name>
<dbReference type="Proteomes" id="UP001652621">
    <property type="component" value="Unplaced"/>
</dbReference>
<feature type="coiled-coil region" evidence="1">
    <location>
        <begin position="63"/>
        <end position="97"/>
    </location>
</feature>
<keyword evidence="1" id="KW-0175">Coiled coil</keyword>
<protein>
    <submittedName>
        <fullName evidence="4">Uncharacterized protein LOC131801373 isoform X1</fullName>
    </submittedName>
    <submittedName>
        <fullName evidence="5">Uncharacterized protein LOC131803152 isoform X1</fullName>
    </submittedName>
</protein>
<dbReference type="RefSeq" id="XP_058975940.1">
    <property type="nucleotide sequence ID" value="XM_059119957.1"/>
</dbReference>
<evidence type="ECO:0000313" key="3">
    <source>
        <dbReference type="Proteomes" id="UP001652621"/>
    </source>
</evidence>
<organism evidence="3 4">
    <name type="scientific">Musca domestica</name>
    <name type="common">House fly</name>
    <dbReference type="NCBI Taxonomy" id="7370"/>
    <lineage>
        <taxon>Eukaryota</taxon>
        <taxon>Metazoa</taxon>
        <taxon>Ecdysozoa</taxon>
        <taxon>Arthropoda</taxon>
        <taxon>Hexapoda</taxon>
        <taxon>Insecta</taxon>
        <taxon>Pterygota</taxon>
        <taxon>Neoptera</taxon>
        <taxon>Endopterygota</taxon>
        <taxon>Diptera</taxon>
        <taxon>Brachycera</taxon>
        <taxon>Muscomorpha</taxon>
        <taxon>Muscoidea</taxon>
        <taxon>Muscidae</taxon>
        <taxon>Musca</taxon>
    </lineage>
</organism>
<keyword evidence="3" id="KW-1185">Reference proteome</keyword>
<proteinExistence type="predicted"/>
<dbReference type="RefSeq" id="XP_058980220.1">
    <property type="nucleotide sequence ID" value="XM_059124237.1"/>
</dbReference>
<dbReference type="GeneID" id="131801373"/>
<feature type="domain" description="DUF4806" evidence="2">
    <location>
        <begin position="100"/>
        <end position="169"/>
    </location>
</feature>
<evidence type="ECO:0000313" key="4">
    <source>
        <dbReference type="RefSeq" id="XP_058975940.1"/>
    </source>
</evidence>
<gene>
    <name evidence="4" type="primary">LOC131801373</name>
    <name evidence="5" type="synonym">LOC131803152</name>
</gene>
<reference evidence="4 5" key="1">
    <citation type="submission" date="2025-05" db="UniProtKB">
        <authorList>
            <consortium name="RefSeq"/>
        </authorList>
    </citation>
    <scope>IDENTIFICATION</scope>
    <source>
        <strain evidence="4 5">Aabys</strain>
        <tissue evidence="4 5">Whole body</tissue>
    </source>
</reference>
<dbReference type="Pfam" id="PF16064">
    <property type="entry name" value="DUF4806"/>
    <property type="match status" value="1"/>
</dbReference>
<evidence type="ECO:0000259" key="2">
    <source>
        <dbReference type="Pfam" id="PF16064"/>
    </source>
</evidence>
<accession>A0ABM3UQY2</accession>
<evidence type="ECO:0000256" key="1">
    <source>
        <dbReference type="SAM" id="Coils"/>
    </source>
</evidence>
<evidence type="ECO:0000313" key="5">
    <source>
        <dbReference type="RefSeq" id="XP_058980220.1"/>
    </source>
</evidence>